<evidence type="ECO:0000313" key="1">
    <source>
        <dbReference type="EMBL" id="MBB5643696.1"/>
    </source>
</evidence>
<accession>A0A7W9A0R6</accession>
<reference evidence="1 2" key="1">
    <citation type="submission" date="2020-08" db="EMBL/GenBank/DDBJ databases">
        <title>Sequencing the genomes of 1000 actinobacteria strains.</title>
        <authorList>
            <person name="Klenk H.-P."/>
        </authorList>
    </citation>
    <scope>NUCLEOTIDE SEQUENCE [LARGE SCALE GENOMIC DNA]</scope>
    <source>
        <strain evidence="1 2">DSM 21065</strain>
    </source>
</reference>
<evidence type="ECO:0000313" key="2">
    <source>
        <dbReference type="Proteomes" id="UP000561726"/>
    </source>
</evidence>
<dbReference type="AlphaFoldDB" id="A0A7W9A0R6"/>
<dbReference type="EMBL" id="JACHBQ010000002">
    <property type="protein sequence ID" value="MBB5643696.1"/>
    <property type="molecule type" value="Genomic_DNA"/>
</dbReference>
<gene>
    <name evidence="1" type="ORF">BJ997_004307</name>
</gene>
<proteinExistence type="predicted"/>
<organism evidence="1 2">
    <name type="scientific">Cryobacterium roopkundense</name>
    <dbReference type="NCBI Taxonomy" id="1001240"/>
    <lineage>
        <taxon>Bacteria</taxon>
        <taxon>Bacillati</taxon>
        <taxon>Actinomycetota</taxon>
        <taxon>Actinomycetes</taxon>
        <taxon>Micrococcales</taxon>
        <taxon>Microbacteriaceae</taxon>
        <taxon>Cryobacterium</taxon>
    </lineage>
</organism>
<comment type="caution">
    <text evidence="1">The sequence shown here is derived from an EMBL/GenBank/DDBJ whole genome shotgun (WGS) entry which is preliminary data.</text>
</comment>
<protein>
    <submittedName>
        <fullName evidence="1">Uncharacterized protein</fullName>
    </submittedName>
</protein>
<name>A0A7W9A0R6_9MICO</name>
<dbReference type="Proteomes" id="UP000561726">
    <property type="component" value="Unassembled WGS sequence"/>
</dbReference>
<sequence length="49" mass="5408">MGLFYGGCADSPERPAHGHWVTTPDLRLREIRTEHEAYASAAAGLARRL</sequence>